<organism evidence="1 2">
    <name type="scientific">Vermiconidia calcicola</name>
    <dbReference type="NCBI Taxonomy" id="1690605"/>
    <lineage>
        <taxon>Eukaryota</taxon>
        <taxon>Fungi</taxon>
        <taxon>Dikarya</taxon>
        <taxon>Ascomycota</taxon>
        <taxon>Pezizomycotina</taxon>
        <taxon>Dothideomycetes</taxon>
        <taxon>Dothideomycetidae</taxon>
        <taxon>Mycosphaerellales</taxon>
        <taxon>Extremaceae</taxon>
        <taxon>Vermiconidia</taxon>
    </lineage>
</organism>
<protein>
    <submittedName>
        <fullName evidence="1">Uncharacterized protein</fullName>
    </submittedName>
</protein>
<accession>A0ACC3MDK7</accession>
<comment type="caution">
    <text evidence="1">The sequence shown here is derived from an EMBL/GenBank/DDBJ whole genome shotgun (WGS) entry which is preliminary data.</text>
</comment>
<evidence type="ECO:0000313" key="2">
    <source>
        <dbReference type="Proteomes" id="UP001281147"/>
    </source>
</evidence>
<sequence>MGRSGRSVYLSYTALVLLSACSSASAGLWSVDIDNDPAPSPEEGPPFSAHASRNLALLPYQIVGIVGAYIGSVVIIGTLLLTVGRSLRKKAQEMAAQPREMVKPLRKAFDPSPTSPAGSSWYSPRRLRQKKSATSSIRSGTSNQMSPGMDSVVSFDTNVIEADRARRQHEMEQLYAAVMAQHEERKTGQQDVTDMQYGGSPPEYSSKKPPRLITDAPGLRHLQIPGSGPVSPSTPKSPIRAIYPPGRSIPPGPTSPTSPIKADYPNYSFPTQASSDPNLRVTRENRSPSVGSGQTGASTTRQKRLGKSLRNLKISSPIIKDDNSDGARTPLSPRFYTDPGTPPEPPTARTNDTVDSPGYPPTTPGTAKSWGQGDDQEEMDEIRELPQPNPQRPGAYNYNNEAQVATNLASTRPDPTKTANSSGALPFREMNRQYAQQQSSQAAFPLSPGSWNAAHGVPGSAGGGYLTSAGPVKTTFLEARRDRLGHAPRTGQATPYSPYMPFTPLTPVTPRLTSRAERKQREKEDRKIRGVITEEDQVADEKDLWSSGY</sequence>
<dbReference type="EMBL" id="JAUTXU010000330">
    <property type="protein sequence ID" value="KAK3684687.1"/>
    <property type="molecule type" value="Genomic_DNA"/>
</dbReference>
<evidence type="ECO:0000313" key="1">
    <source>
        <dbReference type="EMBL" id="KAK3684687.1"/>
    </source>
</evidence>
<reference evidence="1" key="1">
    <citation type="submission" date="2023-07" db="EMBL/GenBank/DDBJ databases">
        <title>Black Yeasts Isolated from many extreme environments.</title>
        <authorList>
            <person name="Coleine C."/>
            <person name="Stajich J.E."/>
            <person name="Selbmann L."/>
        </authorList>
    </citation>
    <scope>NUCLEOTIDE SEQUENCE</scope>
    <source>
        <strain evidence="1">CCFEE 5714</strain>
    </source>
</reference>
<proteinExistence type="predicted"/>
<keyword evidence="2" id="KW-1185">Reference proteome</keyword>
<name>A0ACC3MDK7_9PEZI</name>
<gene>
    <name evidence="1" type="ORF">LTR37_020017</name>
</gene>
<dbReference type="Proteomes" id="UP001281147">
    <property type="component" value="Unassembled WGS sequence"/>
</dbReference>